<organism evidence="3 4">
    <name type="scientific">Microlunatus aurantiacus</name>
    <dbReference type="NCBI Taxonomy" id="446786"/>
    <lineage>
        <taxon>Bacteria</taxon>
        <taxon>Bacillati</taxon>
        <taxon>Actinomycetota</taxon>
        <taxon>Actinomycetes</taxon>
        <taxon>Propionibacteriales</taxon>
        <taxon>Propionibacteriaceae</taxon>
        <taxon>Microlunatus</taxon>
    </lineage>
</organism>
<name>A0ABP7EJS8_9ACTN</name>
<dbReference type="EMBL" id="BAAAYX010000031">
    <property type="protein sequence ID" value="GAA3719379.1"/>
    <property type="molecule type" value="Genomic_DNA"/>
</dbReference>
<keyword evidence="4" id="KW-1185">Reference proteome</keyword>
<accession>A0ABP7EJS8</accession>
<gene>
    <name evidence="3" type="ORF">GCM10022204_44420</name>
</gene>
<feature type="region of interest" description="Disordered" evidence="1">
    <location>
        <begin position="1"/>
        <end position="30"/>
    </location>
</feature>
<reference evidence="4" key="1">
    <citation type="journal article" date="2019" name="Int. J. Syst. Evol. Microbiol.">
        <title>The Global Catalogue of Microorganisms (GCM) 10K type strain sequencing project: providing services to taxonomists for standard genome sequencing and annotation.</title>
        <authorList>
            <consortium name="The Broad Institute Genomics Platform"/>
            <consortium name="The Broad Institute Genome Sequencing Center for Infectious Disease"/>
            <person name="Wu L."/>
            <person name="Ma J."/>
        </authorList>
    </citation>
    <scope>NUCLEOTIDE SEQUENCE [LARGE SCALE GENOMIC DNA]</scope>
    <source>
        <strain evidence="4">JCM 16548</strain>
    </source>
</reference>
<dbReference type="InterPro" id="IPR018874">
    <property type="entry name" value="Phage_Mx8_p63_C"/>
</dbReference>
<dbReference type="Proteomes" id="UP001500051">
    <property type="component" value="Unassembled WGS sequence"/>
</dbReference>
<evidence type="ECO:0000259" key="2">
    <source>
        <dbReference type="Pfam" id="PF10546"/>
    </source>
</evidence>
<protein>
    <recommendedName>
        <fullName evidence="2">Bacteriophage Mx8 p63 C-terminal domain-containing protein</fullName>
    </recommendedName>
</protein>
<evidence type="ECO:0000256" key="1">
    <source>
        <dbReference type="SAM" id="MobiDB-lite"/>
    </source>
</evidence>
<dbReference type="Pfam" id="PF10546">
    <property type="entry name" value="P63C"/>
    <property type="match status" value="1"/>
</dbReference>
<proteinExistence type="predicted"/>
<sequence>MVTEMDGESKAVGRARGGEARAARLSREERSEIAKRAAQARWSENLSEVVCGSPDQPLRIGNVEIECYVLDDGTRVLTQASFLEALGRHRKANVRREGGSEPLPPILQGKAINPYISEEIREKSQPISFRLPSGGRASGYNAELLPEVCEVYLQARDAGALPTNQLHVARQADILIRGLARVGIIALVDEATGYEEVRKRGSLARILELYVAKELQAWVTTFPPDYYSELFRLRGLDYPTDKVQRPQYFGHLTNDIVYKRLAPGVLEELRKQTPKSDSGRRKNKYFQRLTSNHGYPKLREHLGSVVTLMKLSSDYQDFILKLDRIHPRVGEDMMLPFDLNDSGRGL</sequence>
<feature type="compositionally biased region" description="Basic and acidic residues" evidence="1">
    <location>
        <begin position="7"/>
        <end position="30"/>
    </location>
</feature>
<evidence type="ECO:0000313" key="3">
    <source>
        <dbReference type="EMBL" id="GAA3719379.1"/>
    </source>
</evidence>
<feature type="domain" description="Bacteriophage Mx8 p63 C-terminal" evidence="2">
    <location>
        <begin position="206"/>
        <end position="298"/>
    </location>
</feature>
<evidence type="ECO:0000313" key="4">
    <source>
        <dbReference type="Proteomes" id="UP001500051"/>
    </source>
</evidence>
<comment type="caution">
    <text evidence="3">The sequence shown here is derived from an EMBL/GenBank/DDBJ whole genome shotgun (WGS) entry which is preliminary data.</text>
</comment>